<dbReference type="AlphaFoldDB" id="T1A6K2"/>
<dbReference type="InterPro" id="IPR012349">
    <property type="entry name" value="Split_barrel_FMN-bd"/>
</dbReference>
<comment type="caution">
    <text evidence="1">The sequence shown here is derived from an EMBL/GenBank/DDBJ whole genome shotgun (WGS) entry which is preliminary data.</text>
</comment>
<sequence>SQPWRVGDAPPDHIESSLRAIVGLEIAITGISGKFKLSQNHPAANRAGVVEGLRRRAAPGDAELADLMVRAEESRDGP</sequence>
<dbReference type="PANTHER" id="PTHR35802">
    <property type="entry name" value="PROTEASE SYNTHASE AND SPORULATION PROTEIN PAI 2"/>
    <property type="match status" value="1"/>
</dbReference>
<dbReference type="EMBL" id="AUZX01013153">
    <property type="protein sequence ID" value="EQD36519.1"/>
    <property type="molecule type" value="Genomic_DNA"/>
</dbReference>
<reference evidence="1" key="2">
    <citation type="journal article" date="2014" name="ISME J.">
        <title>Microbial stratification in low pH oxic and suboxic macroscopic growths along an acid mine drainage.</title>
        <authorList>
            <person name="Mendez-Garcia C."/>
            <person name="Mesa V."/>
            <person name="Sprenger R.R."/>
            <person name="Richter M."/>
            <person name="Diez M.S."/>
            <person name="Solano J."/>
            <person name="Bargiela R."/>
            <person name="Golyshina O.V."/>
            <person name="Manteca A."/>
            <person name="Ramos J.L."/>
            <person name="Gallego J.R."/>
            <person name="Llorente I."/>
            <person name="Martins Dos Santos V.A."/>
            <person name="Jensen O.N."/>
            <person name="Pelaez A.I."/>
            <person name="Sanchez J."/>
            <person name="Ferrer M."/>
        </authorList>
    </citation>
    <scope>NUCLEOTIDE SEQUENCE</scope>
</reference>
<dbReference type="SUPFAM" id="SSF50475">
    <property type="entry name" value="FMN-binding split barrel"/>
    <property type="match status" value="1"/>
</dbReference>
<dbReference type="Gene3D" id="2.30.110.10">
    <property type="entry name" value="Electron Transport, Fmn-binding Protein, Chain A"/>
    <property type="match status" value="1"/>
</dbReference>
<proteinExistence type="predicted"/>
<name>T1A6K2_9ZZZZ</name>
<dbReference type="InterPro" id="IPR007396">
    <property type="entry name" value="TR_PAI2-type"/>
</dbReference>
<accession>T1A6K2</accession>
<reference evidence="1" key="1">
    <citation type="submission" date="2013-08" db="EMBL/GenBank/DDBJ databases">
        <authorList>
            <person name="Mendez C."/>
            <person name="Richter M."/>
            <person name="Ferrer M."/>
            <person name="Sanchez J."/>
        </authorList>
    </citation>
    <scope>NUCLEOTIDE SEQUENCE</scope>
</reference>
<gene>
    <name evidence="1" type="ORF">B1A_17863</name>
</gene>
<dbReference type="PANTHER" id="PTHR35802:SF1">
    <property type="entry name" value="PROTEASE SYNTHASE AND SPORULATION PROTEIN PAI 2"/>
    <property type="match status" value="1"/>
</dbReference>
<organism evidence="1">
    <name type="scientific">mine drainage metagenome</name>
    <dbReference type="NCBI Taxonomy" id="410659"/>
    <lineage>
        <taxon>unclassified sequences</taxon>
        <taxon>metagenomes</taxon>
        <taxon>ecological metagenomes</taxon>
    </lineage>
</organism>
<evidence type="ECO:0000313" key="1">
    <source>
        <dbReference type="EMBL" id="EQD36519.1"/>
    </source>
</evidence>
<protein>
    <submittedName>
        <fullName evidence="1">FMN-binding negative transcriptional regulator</fullName>
    </submittedName>
</protein>
<feature type="non-terminal residue" evidence="1">
    <location>
        <position position="1"/>
    </location>
</feature>